<gene>
    <name evidence="1" type="ORF">JTE90_024321</name>
</gene>
<dbReference type="Proteomes" id="UP000827092">
    <property type="component" value="Unassembled WGS sequence"/>
</dbReference>
<comment type="caution">
    <text evidence="1">The sequence shown here is derived from an EMBL/GenBank/DDBJ whole genome shotgun (WGS) entry which is preliminary data.</text>
</comment>
<dbReference type="AlphaFoldDB" id="A0AAV6W0Y1"/>
<keyword evidence="2" id="KW-1185">Reference proteome</keyword>
<reference evidence="1 2" key="1">
    <citation type="journal article" date="2022" name="Nat. Ecol. Evol.">
        <title>A masculinizing supergene underlies an exaggerated male reproductive morph in a spider.</title>
        <authorList>
            <person name="Hendrickx F."/>
            <person name="De Corte Z."/>
            <person name="Sonet G."/>
            <person name="Van Belleghem S.M."/>
            <person name="Kostlbacher S."/>
            <person name="Vangestel C."/>
        </authorList>
    </citation>
    <scope>NUCLEOTIDE SEQUENCE [LARGE SCALE GENOMIC DNA]</scope>
    <source>
        <strain evidence="1">W744_W776</strain>
    </source>
</reference>
<dbReference type="EMBL" id="JAFNEN010000005">
    <property type="protein sequence ID" value="KAG8201451.1"/>
    <property type="molecule type" value="Genomic_DNA"/>
</dbReference>
<evidence type="ECO:0000313" key="1">
    <source>
        <dbReference type="EMBL" id="KAG8201451.1"/>
    </source>
</evidence>
<accession>A0AAV6W0Y1</accession>
<evidence type="ECO:0000313" key="2">
    <source>
        <dbReference type="Proteomes" id="UP000827092"/>
    </source>
</evidence>
<proteinExistence type="predicted"/>
<sequence>MLRPCDPESWLDCLALKIAGSAITNYSTDRSSAKTVILKTREYTITVSAEEEWRREQLFFKKFCVFHWLEPEATTVLIFEHGGESREKRP</sequence>
<name>A0AAV6W0Y1_9ARAC</name>
<protein>
    <submittedName>
        <fullName evidence="1">Uncharacterized protein</fullName>
    </submittedName>
</protein>
<organism evidence="1 2">
    <name type="scientific">Oedothorax gibbosus</name>
    <dbReference type="NCBI Taxonomy" id="931172"/>
    <lineage>
        <taxon>Eukaryota</taxon>
        <taxon>Metazoa</taxon>
        <taxon>Ecdysozoa</taxon>
        <taxon>Arthropoda</taxon>
        <taxon>Chelicerata</taxon>
        <taxon>Arachnida</taxon>
        <taxon>Araneae</taxon>
        <taxon>Araneomorphae</taxon>
        <taxon>Entelegynae</taxon>
        <taxon>Araneoidea</taxon>
        <taxon>Linyphiidae</taxon>
        <taxon>Erigoninae</taxon>
        <taxon>Oedothorax</taxon>
    </lineage>
</organism>